<proteinExistence type="predicted"/>
<dbReference type="AlphaFoldDB" id="A0A0D8BHZ4"/>
<keyword evidence="3" id="KW-1185">Reference proteome</keyword>
<evidence type="ECO:0000256" key="1">
    <source>
        <dbReference type="SAM" id="MobiDB-lite"/>
    </source>
</evidence>
<reference evidence="2 3" key="2">
    <citation type="journal article" date="2016" name="Genome Announc.">
        <title>Permanent Draft Genome Sequences for Two Variants of Frankia sp. Strain CpI1, the First Frankia Strain Isolated from Root Nodules of Comptonia peregrina.</title>
        <authorList>
            <person name="Oshone R."/>
            <person name="Hurst S.G.IV."/>
            <person name="Abebe-Akele F."/>
            <person name="Simpson S."/>
            <person name="Morris K."/>
            <person name="Thomas W.K."/>
            <person name="Tisa L.S."/>
        </authorList>
    </citation>
    <scope>NUCLEOTIDE SEQUENCE [LARGE SCALE GENOMIC DNA]</scope>
    <source>
        <strain evidence="3">CpI1-S</strain>
    </source>
</reference>
<dbReference type="Proteomes" id="UP000032545">
    <property type="component" value="Unassembled WGS sequence"/>
</dbReference>
<organism evidence="2 3">
    <name type="scientific">Frankia torreyi</name>
    <dbReference type="NCBI Taxonomy" id="1856"/>
    <lineage>
        <taxon>Bacteria</taxon>
        <taxon>Bacillati</taxon>
        <taxon>Actinomycetota</taxon>
        <taxon>Actinomycetes</taxon>
        <taxon>Frankiales</taxon>
        <taxon>Frankiaceae</taxon>
        <taxon>Frankia</taxon>
    </lineage>
</organism>
<reference evidence="3" key="1">
    <citation type="submission" date="2015-02" db="EMBL/GenBank/DDBJ databases">
        <title>Draft Genome of Frankia sp. CpI1-S.</title>
        <authorList>
            <person name="Oshone R.T."/>
            <person name="Ngom M."/>
            <person name="Ghodhbane-Gtari F."/>
            <person name="Gtari M."/>
            <person name="Morris K."/>
            <person name="Thomas K."/>
            <person name="Sen A."/>
            <person name="Tisa L.S."/>
        </authorList>
    </citation>
    <scope>NUCLEOTIDE SEQUENCE [LARGE SCALE GENOMIC DNA]</scope>
    <source>
        <strain evidence="3">CpI1-S</strain>
    </source>
</reference>
<evidence type="ECO:0000313" key="3">
    <source>
        <dbReference type="Proteomes" id="UP000032545"/>
    </source>
</evidence>
<protein>
    <submittedName>
        <fullName evidence="2">Uncharacterized protein</fullName>
    </submittedName>
</protein>
<feature type="compositionally biased region" description="Low complexity" evidence="1">
    <location>
        <begin position="35"/>
        <end position="46"/>
    </location>
</feature>
<comment type="caution">
    <text evidence="2">The sequence shown here is derived from an EMBL/GenBank/DDBJ whole genome shotgun (WGS) entry which is preliminary data.</text>
</comment>
<sequence length="134" mass="13515">MGTAARDLDVGTKALLSTVASPTSAWGGRRGAHSPAGRDPAATAPRPADRLADRPADLPTDRLTGATGRGGGRQGVTCTQVATDGTFAPLSTKSMYQSPGRTFGLSGTLTVTVPSACAVIGNATDRCSVSVTWV</sequence>
<feature type="region of interest" description="Disordered" evidence="1">
    <location>
        <begin position="19"/>
        <end position="76"/>
    </location>
</feature>
<name>A0A0D8BHZ4_9ACTN</name>
<feature type="compositionally biased region" description="Basic and acidic residues" evidence="1">
    <location>
        <begin position="47"/>
        <end position="60"/>
    </location>
</feature>
<accession>A0A0D8BHZ4</accession>
<evidence type="ECO:0000313" key="2">
    <source>
        <dbReference type="EMBL" id="KJE23863.1"/>
    </source>
</evidence>
<gene>
    <name evidence="2" type="ORF">FF36_01796</name>
</gene>
<dbReference type="EMBL" id="JYFN01000010">
    <property type="protein sequence ID" value="KJE23863.1"/>
    <property type="molecule type" value="Genomic_DNA"/>
</dbReference>